<dbReference type="InterPro" id="IPR020471">
    <property type="entry name" value="AKR"/>
</dbReference>
<dbReference type="InterPro" id="IPR053135">
    <property type="entry name" value="AKR2_Oxidoreductase"/>
</dbReference>
<dbReference type="SUPFAM" id="SSF51430">
    <property type="entry name" value="NAD(P)-linked oxidoreductase"/>
    <property type="match status" value="1"/>
</dbReference>
<sequence>MAEHDPLSTHRRGFLKAGASGSVAALAATQTPAAEAQEKAHALPTRVLGRTGEKVTILNLGTFRGSGLGRILRHAYAQGVRCIDTADTYRSEPGIADWLDSNPALRKSIFLVTKDHPKAPKDLIAQLDRRLATLRTDYVDLFLIHGIGNEYPANSLEWPKSKEMKDTVEAIKKSGKARFVGFSCHDGRRADYLEAAAEGKVFDVVMIQNTAWLDKNTRLNKAIDRCHAAGIGLISMKQLAGPNPDAFLAQVAKKAPDLIERGITPYGALLHAIWTDERFAMACVSMQNIDQVNENTRAARSFEPLKSADICRLRDAFIASAPTLCPDCDGRCSLAAGTRAPLGDITRYLTYYERHGARTEARDRFSSLPPEARNWTDADLAAAREACPANLDFGALLERAKDSLA</sequence>
<evidence type="ECO:0000259" key="1">
    <source>
        <dbReference type="Pfam" id="PF00248"/>
    </source>
</evidence>
<name>A0AAU7CPJ0_9BACT</name>
<dbReference type="InterPro" id="IPR023210">
    <property type="entry name" value="NADP_OxRdtase_dom"/>
</dbReference>
<gene>
    <name evidence="2" type="ORF">V5E97_15405</name>
</gene>
<reference evidence="2" key="1">
    <citation type="submission" date="2024-05" db="EMBL/GenBank/DDBJ databases">
        <title>Planctomycetes of the genus Singulisphaera possess chitinolytic capabilities.</title>
        <authorList>
            <person name="Ivanova A."/>
        </authorList>
    </citation>
    <scope>NUCLEOTIDE SEQUENCE</scope>
    <source>
        <strain evidence="2">Ch08T</strain>
    </source>
</reference>
<dbReference type="InterPro" id="IPR036812">
    <property type="entry name" value="NAD(P)_OxRdtase_dom_sf"/>
</dbReference>
<organism evidence="2">
    <name type="scientific">Singulisphaera sp. Ch08</name>
    <dbReference type="NCBI Taxonomy" id="3120278"/>
    <lineage>
        <taxon>Bacteria</taxon>
        <taxon>Pseudomonadati</taxon>
        <taxon>Planctomycetota</taxon>
        <taxon>Planctomycetia</taxon>
        <taxon>Isosphaerales</taxon>
        <taxon>Isosphaeraceae</taxon>
        <taxon>Singulisphaera</taxon>
    </lineage>
</organism>
<protein>
    <submittedName>
        <fullName evidence="2">Aldo/keto reductase</fullName>
    </submittedName>
</protein>
<dbReference type="PRINTS" id="PR00069">
    <property type="entry name" value="ALDKETRDTASE"/>
</dbReference>
<dbReference type="PANTHER" id="PTHR43312">
    <property type="entry name" value="D-THREO-ALDOSE 1-DEHYDROGENASE"/>
    <property type="match status" value="1"/>
</dbReference>
<dbReference type="Gene3D" id="3.20.20.100">
    <property type="entry name" value="NADP-dependent oxidoreductase domain"/>
    <property type="match status" value="1"/>
</dbReference>
<accession>A0AAU7CPJ0</accession>
<proteinExistence type="predicted"/>
<dbReference type="RefSeq" id="WP_406700210.1">
    <property type="nucleotide sequence ID" value="NZ_CP155447.1"/>
</dbReference>
<dbReference type="EMBL" id="CP155447">
    <property type="protein sequence ID" value="XBH07373.1"/>
    <property type="molecule type" value="Genomic_DNA"/>
</dbReference>
<dbReference type="PANTHER" id="PTHR43312:SF1">
    <property type="entry name" value="NADP-DEPENDENT OXIDOREDUCTASE DOMAIN-CONTAINING PROTEIN"/>
    <property type="match status" value="1"/>
</dbReference>
<dbReference type="InterPro" id="IPR006311">
    <property type="entry name" value="TAT_signal"/>
</dbReference>
<dbReference type="GO" id="GO:0016491">
    <property type="term" value="F:oxidoreductase activity"/>
    <property type="evidence" value="ECO:0007669"/>
    <property type="project" value="InterPro"/>
</dbReference>
<feature type="domain" description="NADP-dependent oxidoreductase" evidence="1">
    <location>
        <begin position="70"/>
        <end position="241"/>
    </location>
</feature>
<evidence type="ECO:0000313" key="2">
    <source>
        <dbReference type="EMBL" id="XBH07373.1"/>
    </source>
</evidence>
<dbReference type="Pfam" id="PF00248">
    <property type="entry name" value="Aldo_ket_red"/>
    <property type="match status" value="1"/>
</dbReference>
<dbReference type="AlphaFoldDB" id="A0AAU7CPJ0"/>
<dbReference type="PROSITE" id="PS51318">
    <property type="entry name" value="TAT"/>
    <property type="match status" value="1"/>
</dbReference>